<organism evidence="4 5">
    <name type="scientific">Vibrio ulleungensis</name>
    <dbReference type="NCBI Taxonomy" id="2807619"/>
    <lineage>
        <taxon>Bacteria</taxon>
        <taxon>Pseudomonadati</taxon>
        <taxon>Pseudomonadota</taxon>
        <taxon>Gammaproteobacteria</taxon>
        <taxon>Vibrionales</taxon>
        <taxon>Vibrionaceae</taxon>
        <taxon>Vibrio</taxon>
    </lineage>
</organism>
<dbReference type="Proteomes" id="UP000809621">
    <property type="component" value="Unassembled WGS sequence"/>
</dbReference>
<keyword evidence="5" id="KW-1185">Reference proteome</keyword>
<keyword evidence="2" id="KW-0520">NAD</keyword>
<evidence type="ECO:0000313" key="5">
    <source>
        <dbReference type="Proteomes" id="UP000809621"/>
    </source>
</evidence>
<accession>A0ABS2HQ79</accession>
<dbReference type="SUPFAM" id="SSF52283">
    <property type="entry name" value="Formate/glycerate dehydrogenase catalytic domain-like"/>
    <property type="match status" value="1"/>
</dbReference>
<keyword evidence="1" id="KW-0560">Oxidoreductase</keyword>
<evidence type="ECO:0000313" key="4">
    <source>
        <dbReference type="EMBL" id="MBM7038204.1"/>
    </source>
</evidence>
<dbReference type="InterPro" id="IPR006140">
    <property type="entry name" value="D-isomer_DH_NAD-bd"/>
</dbReference>
<proteinExistence type="predicted"/>
<comment type="caution">
    <text evidence="4">The sequence shown here is derived from an EMBL/GenBank/DDBJ whole genome shotgun (WGS) entry which is preliminary data.</text>
</comment>
<evidence type="ECO:0000259" key="3">
    <source>
        <dbReference type="Pfam" id="PF02826"/>
    </source>
</evidence>
<dbReference type="PANTHER" id="PTHR43333:SF1">
    <property type="entry name" value="D-ISOMER SPECIFIC 2-HYDROXYACID DEHYDROGENASE NAD-BINDING DOMAIN-CONTAINING PROTEIN"/>
    <property type="match status" value="1"/>
</dbReference>
<dbReference type="Gene3D" id="3.40.50.720">
    <property type="entry name" value="NAD(P)-binding Rossmann-like Domain"/>
    <property type="match status" value="2"/>
</dbReference>
<sequence length="308" mass="34557">MAEATHKVKIVTKHEAEFTQLLSEMRLPGLEITQSISEATILLASPSTLSKELHLYPNVQWVQSVAAGVNQLMDDTLPKHYQLTNIKDIFGPQIAEYVLGYCIARFRHFNEYQEQQAQKIWKPLEYQTLLDKKMVILGTGSIGNHLAKAASVFGFTTMGVNTKGIPPKNSEFDCVYHVDELARILANADVVVSTLPSTNATHQLLNADFFEACEQVLLFNVGRGEVIDTSALLSALSEGKVAHAYLDVFINEPISQECPYWNHPDVTVTPHVAAYSFPKQVLETFEKNYLKWINDEPLVNVIDFQKGY</sequence>
<dbReference type="SUPFAM" id="SSF51735">
    <property type="entry name" value="NAD(P)-binding Rossmann-fold domains"/>
    <property type="match status" value="1"/>
</dbReference>
<feature type="domain" description="D-isomer specific 2-hydroxyacid dehydrogenase NAD-binding" evidence="3">
    <location>
        <begin position="100"/>
        <end position="273"/>
    </location>
</feature>
<gene>
    <name evidence="4" type="ORF">JQC93_17560</name>
</gene>
<dbReference type="Pfam" id="PF02826">
    <property type="entry name" value="2-Hacid_dh_C"/>
    <property type="match status" value="1"/>
</dbReference>
<evidence type="ECO:0000256" key="2">
    <source>
        <dbReference type="ARBA" id="ARBA00023027"/>
    </source>
</evidence>
<evidence type="ECO:0000256" key="1">
    <source>
        <dbReference type="ARBA" id="ARBA00023002"/>
    </source>
</evidence>
<dbReference type="InterPro" id="IPR036291">
    <property type="entry name" value="NAD(P)-bd_dom_sf"/>
</dbReference>
<dbReference type="PANTHER" id="PTHR43333">
    <property type="entry name" value="2-HACID_DH_C DOMAIN-CONTAINING PROTEIN"/>
    <property type="match status" value="1"/>
</dbReference>
<reference evidence="4 5" key="1">
    <citation type="submission" date="2021-02" db="EMBL/GenBank/DDBJ databases">
        <authorList>
            <person name="Park J.-S."/>
        </authorList>
    </citation>
    <scope>NUCLEOTIDE SEQUENCE [LARGE SCALE GENOMIC DNA]</scope>
    <source>
        <strain evidence="4 5">188UL20-2</strain>
    </source>
</reference>
<name>A0ABS2HQ79_9VIBR</name>
<dbReference type="RefSeq" id="WP_205159674.1">
    <property type="nucleotide sequence ID" value="NZ_JAFEUM010000009.1"/>
</dbReference>
<dbReference type="CDD" id="cd05300">
    <property type="entry name" value="2-Hacid_dh_1"/>
    <property type="match status" value="1"/>
</dbReference>
<protein>
    <submittedName>
        <fullName evidence="4">D-2-hydroxyacid dehydrogenase</fullName>
    </submittedName>
</protein>
<dbReference type="EMBL" id="JAFEUM010000009">
    <property type="protein sequence ID" value="MBM7038204.1"/>
    <property type="molecule type" value="Genomic_DNA"/>
</dbReference>